<dbReference type="SUPFAM" id="SSF53254">
    <property type="entry name" value="Phosphoglycerate mutase-like"/>
    <property type="match status" value="1"/>
</dbReference>
<dbReference type="InterPro" id="IPR029033">
    <property type="entry name" value="His_PPase_superfam"/>
</dbReference>
<protein>
    <submittedName>
        <fullName evidence="1">Histidine phosphatase family protein</fullName>
    </submittedName>
</protein>
<dbReference type="SMART" id="SM00855">
    <property type="entry name" value="PGAM"/>
    <property type="match status" value="1"/>
</dbReference>
<evidence type="ECO:0000313" key="1">
    <source>
        <dbReference type="EMBL" id="HIQ90224.1"/>
    </source>
</evidence>
<sequence>MNIIFMRHGEATDNVKELISDREIYWSVLTEKGKETVLDSIKLLPKTIDKIYVSPFPRTIETAHFVYEKHPEAEVIIEQRLHEINNGKYSHQRNNEDLDNTRLKQIAGDYFVRFGEYGENKYDIETRLCEFLKDVYKNNFKDNTVMIVSHGSVTSYMKRILNIKTPHIKAGKIEEFDNVDFNPLFKYIKTLKNIKSKIIKERIDKINVLNINDKLKRNLIKFSKTEFNNIEISNDHFSKFLEGLNTKNLIQKTSSNFDNSIILICFYHNFENFAKKWIEHYINIGIKNFVLVDNNSEDNSTKILKEYQNKVNISFWQINEKYNYQKMCGLKQQILEHYGVGNQYLIVDDSELFIYENYEHISLENFLKKEKQKFIKSLVLEVYPDKQLYESQTEDFKFVDKGTYKVTTSVPYKQRFYGGPSFRILNINKSMQKIPFISYTGNEVLINNHYYYPWNVNEKSKTSSYILDYKFLIRNNLSENNMSFYDKNISISISDIDFKYIND</sequence>
<dbReference type="Gene3D" id="3.40.50.1240">
    <property type="entry name" value="Phosphoglycerate mutase-like"/>
    <property type="match status" value="1"/>
</dbReference>
<comment type="caution">
    <text evidence="1">The sequence shown here is derived from an EMBL/GenBank/DDBJ whole genome shotgun (WGS) entry which is preliminary data.</text>
</comment>
<dbReference type="PANTHER" id="PTHR48100">
    <property type="entry name" value="BROAD-SPECIFICITY PHOSPHATASE YOR283W-RELATED"/>
    <property type="match status" value="1"/>
</dbReference>
<dbReference type="GO" id="GO:0016791">
    <property type="term" value="F:phosphatase activity"/>
    <property type="evidence" value="ECO:0007669"/>
    <property type="project" value="TreeGrafter"/>
</dbReference>
<gene>
    <name evidence="1" type="ORF">IAB27_01155</name>
</gene>
<reference evidence="1" key="1">
    <citation type="submission" date="2020-10" db="EMBL/GenBank/DDBJ databases">
        <authorList>
            <person name="Gilroy R."/>
        </authorList>
    </citation>
    <scope>NUCLEOTIDE SEQUENCE</scope>
    <source>
        <strain evidence="1">CHK147-3167</strain>
    </source>
</reference>
<dbReference type="SUPFAM" id="SSF53448">
    <property type="entry name" value="Nucleotide-diphospho-sugar transferases"/>
    <property type="match status" value="1"/>
</dbReference>
<name>A0A9D0ZPG3_9FIRM</name>
<dbReference type="Pfam" id="PF00300">
    <property type="entry name" value="His_Phos_1"/>
    <property type="match status" value="1"/>
</dbReference>
<dbReference type="InterPro" id="IPR029044">
    <property type="entry name" value="Nucleotide-diphossugar_trans"/>
</dbReference>
<reference evidence="1" key="2">
    <citation type="journal article" date="2021" name="PeerJ">
        <title>Extensive microbial diversity within the chicken gut microbiome revealed by metagenomics and culture.</title>
        <authorList>
            <person name="Gilroy R."/>
            <person name="Ravi A."/>
            <person name="Getino M."/>
            <person name="Pursley I."/>
            <person name="Horton D.L."/>
            <person name="Alikhan N.F."/>
            <person name="Baker D."/>
            <person name="Gharbi K."/>
            <person name="Hall N."/>
            <person name="Watson M."/>
            <person name="Adriaenssens E.M."/>
            <person name="Foster-Nyarko E."/>
            <person name="Jarju S."/>
            <person name="Secka A."/>
            <person name="Antonio M."/>
            <person name="Oren A."/>
            <person name="Chaudhuri R.R."/>
            <person name="La Ragione R."/>
            <person name="Hildebrand F."/>
            <person name="Pallen M.J."/>
        </authorList>
    </citation>
    <scope>NUCLEOTIDE SEQUENCE</scope>
    <source>
        <strain evidence="1">CHK147-3167</strain>
    </source>
</reference>
<dbReference type="AlphaFoldDB" id="A0A9D0ZPG3"/>
<dbReference type="InterPro" id="IPR050275">
    <property type="entry name" value="PGM_Phosphatase"/>
</dbReference>
<dbReference type="InterPro" id="IPR013078">
    <property type="entry name" value="His_Pase_superF_clade-1"/>
</dbReference>
<dbReference type="Pfam" id="PF13704">
    <property type="entry name" value="Glyco_tranf_2_4"/>
    <property type="match status" value="1"/>
</dbReference>
<dbReference type="GO" id="GO:0005737">
    <property type="term" value="C:cytoplasm"/>
    <property type="evidence" value="ECO:0007669"/>
    <property type="project" value="TreeGrafter"/>
</dbReference>
<dbReference type="EMBL" id="DVFV01000025">
    <property type="protein sequence ID" value="HIQ90224.1"/>
    <property type="molecule type" value="Genomic_DNA"/>
</dbReference>
<evidence type="ECO:0000313" key="2">
    <source>
        <dbReference type="Proteomes" id="UP000886786"/>
    </source>
</evidence>
<dbReference type="PANTHER" id="PTHR48100:SF1">
    <property type="entry name" value="HISTIDINE PHOSPHATASE FAMILY PROTEIN-RELATED"/>
    <property type="match status" value="1"/>
</dbReference>
<accession>A0A9D0ZPG3</accession>
<dbReference type="CDD" id="cd00761">
    <property type="entry name" value="Glyco_tranf_GTA_type"/>
    <property type="match status" value="1"/>
</dbReference>
<dbReference type="Proteomes" id="UP000886786">
    <property type="component" value="Unassembled WGS sequence"/>
</dbReference>
<organism evidence="1 2">
    <name type="scientific">Candidatus Coprosoma intestinipullorum</name>
    <dbReference type="NCBI Taxonomy" id="2840752"/>
    <lineage>
        <taxon>Bacteria</taxon>
        <taxon>Bacillati</taxon>
        <taxon>Bacillota</taxon>
        <taxon>Bacillota incertae sedis</taxon>
        <taxon>Candidatus Coprosoma</taxon>
    </lineage>
</organism>
<proteinExistence type="predicted"/>
<dbReference type="CDD" id="cd07067">
    <property type="entry name" value="HP_PGM_like"/>
    <property type="match status" value="1"/>
</dbReference>